<dbReference type="Proteomes" id="UP001530400">
    <property type="component" value="Unassembled WGS sequence"/>
</dbReference>
<reference evidence="2 3" key="1">
    <citation type="submission" date="2024-10" db="EMBL/GenBank/DDBJ databases">
        <title>Updated reference genomes for cyclostephanoid diatoms.</title>
        <authorList>
            <person name="Roberts W.R."/>
            <person name="Alverson A.J."/>
        </authorList>
    </citation>
    <scope>NUCLEOTIDE SEQUENCE [LARGE SCALE GENOMIC DNA]</scope>
    <source>
        <strain evidence="2 3">AJA010-31</strain>
    </source>
</reference>
<dbReference type="EMBL" id="JALLPJ020001352">
    <property type="protein sequence ID" value="KAL3768155.1"/>
    <property type="molecule type" value="Genomic_DNA"/>
</dbReference>
<feature type="compositionally biased region" description="Polar residues" evidence="1">
    <location>
        <begin position="206"/>
        <end position="218"/>
    </location>
</feature>
<name>A0ABD3MW55_9STRA</name>
<dbReference type="InterPro" id="IPR036915">
    <property type="entry name" value="Cyclin-like_sf"/>
</dbReference>
<dbReference type="Gene3D" id="1.10.472.10">
    <property type="entry name" value="Cyclin-like"/>
    <property type="match status" value="1"/>
</dbReference>
<keyword evidence="3" id="KW-1185">Reference proteome</keyword>
<sequence length="218" mass="24148">MSNPYLINHISVMQQQERSEAYRCSDYMNISFTNPMCPDDRQALCNWCYKTVAACNGVSPATAIIAISYFDRFMSSNSNSAKFALADIRVGQYVGTCTLDPSIDSVYLDSFTRCSKALATLAVTRYDVTLQYPSAIAFTSICCALQLEAVPLVDSVTVLQYMISVSGLDFNDHETKRLQDTMVDIMRELFHDFPSRGHGDTAGIRSDSTQASPTSLTM</sequence>
<dbReference type="AlphaFoldDB" id="A0ABD3MW55"/>
<comment type="caution">
    <text evidence="2">The sequence shown here is derived from an EMBL/GenBank/DDBJ whole genome shotgun (WGS) entry which is preliminary data.</text>
</comment>
<feature type="region of interest" description="Disordered" evidence="1">
    <location>
        <begin position="196"/>
        <end position="218"/>
    </location>
</feature>
<organism evidence="2 3">
    <name type="scientific">Cyclotella atomus</name>
    <dbReference type="NCBI Taxonomy" id="382360"/>
    <lineage>
        <taxon>Eukaryota</taxon>
        <taxon>Sar</taxon>
        <taxon>Stramenopiles</taxon>
        <taxon>Ochrophyta</taxon>
        <taxon>Bacillariophyta</taxon>
        <taxon>Coscinodiscophyceae</taxon>
        <taxon>Thalassiosirophycidae</taxon>
        <taxon>Stephanodiscales</taxon>
        <taxon>Stephanodiscaceae</taxon>
        <taxon>Cyclotella</taxon>
    </lineage>
</organism>
<protein>
    <recommendedName>
        <fullName evidence="4">Cyclin N-terminal domain-containing protein</fullName>
    </recommendedName>
</protein>
<dbReference type="SUPFAM" id="SSF47954">
    <property type="entry name" value="Cyclin-like"/>
    <property type="match status" value="1"/>
</dbReference>
<evidence type="ECO:0000313" key="2">
    <source>
        <dbReference type="EMBL" id="KAL3768155.1"/>
    </source>
</evidence>
<evidence type="ECO:0008006" key="4">
    <source>
        <dbReference type="Google" id="ProtNLM"/>
    </source>
</evidence>
<accession>A0ABD3MW55</accession>
<proteinExistence type="predicted"/>
<gene>
    <name evidence="2" type="ORF">ACHAWO_006525</name>
</gene>
<evidence type="ECO:0000256" key="1">
    <source>
        <dbReference type="SAM" id="MobiDB-lite"/>
    </source>
</evidence>
<evidence type="ECO:0000313" key="3">
    <source>
        <dbReference type="Proteomes" id="UP001530400"/>
    </source>
</evidence>